<accession>A0A1S2VDZ7</accession>
<name>A0A1S2VDZ7_9BACT</name>
<organism evidence="2 3">
    <name type="scientific">Arsenicibacter rosenii</name>
    <dbReference type="NCBI Taxonomy" id="1750698"/>
    <lineage>
        <taxon>Bacteria</taxon>
        <taxon>Pseudomonadati</taxon>
        <taxon>Bacteroidota</taxon>
        <taxon>Cytophagia</taxon>
        <taxon>Cytophagales</taxon>
        <taxon>Spirosomataceae</taxon>
        <taxon>Arsenicibacter</taxon>
    </lineage>
</organism>
<keyword evidence="3" id="KW-1185">Reference proteome</keyword>
<comment type="caution">
    <text evidence="2">The sequence shown here is derived from an EMBL/GenBank/DDBJ whole genome shotgun (WGS) entry which is preliminary data.</text>
</comment>
<dbReference type="EMBL" id="MORL01000020">
    <property type="protein sequence ID" value="OIN56650.1"/>
    <property type="molecule type" value="Genomic_DNA"/>
</dbReference>
<keyword evidence="1" id="KW-0472">Membrane</keyword>
<reference evidence="2 3" key="1">
    <citation type="submission" date="2016-10" db="EMBL/GenBank/DDBJ databases">
        <title>Arsenicibacter rosenii gen. nov., sp. nov., an efficient arsenic-methylating bacterium isolated from an arsenic-contaminated paddy soil.</title>
        <authorList>
            <person name="Huang K."/>
        </authorList>
    </citation>
    <scope>NUCLEOTIDE SEQUENCE [LARGE SCALE GENOMIC DNA]</scope>
    <source>
        <strain evidence="2 3">SM-1</strain>
    </source>
</reference>
<keyword evidence="1" id="KW-1133">Transmembrane helix</keyword>
<gene>
    <name evidence="2" type="ORF">BLX24_23765</name>
</gene>
<feature type="transmembrane region" description="Helical" evidence="1">
    <location>
        <begin position="129"/>
        <end position="146"/>
    </location>
</feature>
<evidence type="ECO:0000256" key="1">
    <source>
        <dbReference type="SAM" id="Phobius"/>
    </source>
</evidence>
<evidence type="ECO:0000313" key="2">
    <source>
        <dbReference type="EMBL" id="OIN56650.1"/>
    </source>
</evidence>
<dbReference type="OrthoDB" id="953972at2"/>
<evidence type="ECO:0008006" key="4">
    <source>
        <dbReference type="Google" id="ProtNLM"/>
    </source>
</evidence>
<keyword evidence="1" id="KW-0812">Transmembrane</keyword>
<sequence>MRPQFLTLLCVLSFLGGGIGLIDSFVALTHTREVANTTRIDRKLSPEEAEQARKQYFEDRASGDAPMPADPDEIQPLAVAGLIYNALCVAGAFLMFRLRRIGFYVYLAGVAAGLILPVLFGGFSALNSSFGAFFSVIFAGLYWYNLPAMKS</sequence>
<feature type="transmembrane region" description="Helical" evidence="1">
    <location>
        <begin position="77"/>
        <end position="96"/>
    </location>
</feature>
<evidence type="ECO:0000313" key="3">
    <source>
        <dbReference type="Proteomes" id="UP000181790"/>
    </source>
</evidence>
<dbReference type="Proteomes" id="UP000181790">
    <property type="component" value="Unassembled WGS sequence"/>
</dbReference>
<dbReference type="AlphaFoldDB" id="A0A1S2VDZ7"/>
<dbReference type="RefSeq" id="WP_071505722.1">
    <property type="nucleotide sequence ID" value="NZ_MORL01000020.1"/>
</dbReference>
<protein>
    <recommendedName>
        <fullName evidence="4">DUF4386 domain-containing protein</fullName>
    </recommendedName>
</protein>
<feature type="transmembrane region" description="Helical" evidence="1">
    <location>
        <begin position="103"/>
        <end position="123"/>
    </location>
</feature>
<proteinExistence type="predicted"/>